<sequence>MHDEGGEGSRWPARAREVVRTPRALGECGLLGSVECPVYSLQVDAAPGSALGEHLGGARPHPDAVFVPDRAEWVLHMPATGENAPQDTSAVRTLLAEEDVRAEEHYVTDAVHGPVPFHDMLRHSDLGRDWGVLTSVPGQVPATLPRDVWDAFRTAREQTPAPGITPRTEVARAVALLVRIFGDALAGTARAVPVQGKAFSQQLRWDESSQAIFTFVGWHTAPLEDGREALQVPAYLHVDAPGDDALGEAEATSETPPDDASRSDARAEAPAPSEAPSADVLRLIRVYLELAAWCVHFGGTPPVPETGIALHVAQHSALTPFGSCALPPTPPHDQGLRRAYARLGVPSDATPEATVQGYRVNAAAFPHRLQELFLALEAVHDARPQTEALGVLLAMEKSKGLYTHADVRASYEHLGIAVPILAAPESLPLWDDAPMPASDDAAIIAAYDRRVRDVLDHGTDDGLRDATLALTILSRYHNTPALAARLAKSPVADVAQAYRLIQVSDDIDDGLVVVAYEVYVAETTTRQELLRAALYCIAESRGSSYLRRYLAGDAEEEAGPPFSAPRGLQNIGNTCYLNSVLQYFFRISLLRTTVLEMGRTAQSMDASQPLPTIGGRQLFSEMQSSPSAAVTPAKELAYLALVPLAWEQAYRASGEDAPDTLLNHVGTQQDVSECLDNMIFQIQAAMTCYPDATWAAQQGSDVHRLFVGRTAQQLQQATASMHVKEEEFQSIPVTLLPEADSMYDALDTFFDDEELVGEDGKPVRRSVSLVHAPPLLQMQVQRVQYDRARHRAVKNQAGIELEEHLYLDRYMDLAAYPPDEAKRLATVQSAARSDRQEIARLRTRLTHVLGDDQLLPGHMETLEKALTSIPVESYASLPALLGEDKLEALRTTAETLRGEAEQIRTVLHAKRRELQERWADERSVSYRLAAVFMHRGEASHGHYFLDQRDFASDGWISYNDARVNTIPFGEVQRDPTGATSYLVVYVRSDVQEQGLLENARSAS</sequence>
<accession>A0AAF0J9M2</accession>
<keyword evidence="4" id="KW-0833">Ubl conjugation pathway</keyword>
<name>A0AAF0J9M2_9BASI</name>
<dbReference type="PROSITE" id="PS00973">
    <property type="entry name" value="USP_2"/>
    <property type="match status" value="1"/>
</dbReference>
<dbReference type="Pfam" id="PF00443">
    <property type="entry name" value="UCH"/>
    <property type="match status" value="1"/>
</dbReference>
<evidence type="ECO:0000313" key="10">
    <source>
        <dbReference type="Proteomes" id="UP001217754"/>
    </source>
</evidence>
<evidence type="ECO:0000313" key="9">
    <source>
        <dbReference type="EMBL" id="WFD38907.1"/>
    </source>
</evidence>
<dbReference type="GO" id="GO:0016579">
    <property type="term" value="P:protein deubiquitination"/>
    <property type="evidence" value="ECO:0007669"/>
    <property type="project" value="InterPro"/>
</dbReference>
<dbReference type="GeneID" id="85225522"/>
<dbReference type="CDD" id="cd02666">
    <property type="entry name" value="Peptidase_C19J"/>
    <property type="match status" value="1"/>
</dbReference>
<dbReference type="Gene3D" id="3.90.70.10">
    <property type="entry name" value="Cysteine proteinases"/>
    <property type="match status" value="1"/>
</dbReference>
<dbReference type="InterPro" id="IPR028889">
    <property type="entry name" value="USP"/>
</dbReference>
<dbReference type="GO" id="GO:0004843">
    <property type="term" value="F:cysteine-type deubiquitinase activity"/>
    <property type="evidence" value="ECO:0007669"/>
    <property type="project" value="UniProtKB-EC"/>
</dbReference>
<feature type="domain" description="USP" evidence="8">
    <location>
        <begin position="566"/>
        <end position="988"/>
    </location>
</feature>
<feature type="region of interest" description="Disordered" evidence="7">
    <location>
        <begin position="241"/>
        <end position="274"/>
    </location>
</feature>
<dbReference type="SUPFAM" id="SSF54001">
    <property type="entry name" value="Cysteine proteinases"/>
    <property type="match status" value="1"/>
</dbReference>
<comment type="catalytic activity">
    <reaction evidence="1">
        <text>Thiol-dependent hydrolysis of ester, thioester, amide, peptide and isopeptide bonds formed by the C-terminal Gly of ubiquitin (a 76-residue protein attached to proteins as an intracellular targeting signal).</text>
        <dbReference type="EC" id="3.4.19.12"/>
    </reaction>
</comment>
<evidence type="ECO:0000256" key="1">
    <source>
        <dbReference type="ARBA" id="ARBA00000707"/>
    </source>
</evidence>
<dbReference type="Proteomes" id="UP001217754">
    <property type="component" value="Chromosome 3"/>
</dbReference>
<dbReference type="EC" id="3.4.19.12" evidence="2"/>
<evidence type="ECO:0000256" key="6">
    <source>
        <dbReference type="ARBA" id="ARBA00022807"/>
    </source>
</evidence>
<dbReference type="GO" id="GO:0070628">
    <property type="term" value="F:proteasome binding"/>
    <property type="evidence" value="ECO:0007669"/>
    <property type="project" value="TreeGrafter"/>
</dbReference>
<protein>
    <recommendedName>
        <fullName evidence="2">ubiquitinyl hydrolase 1</fullName>
        <ecNumber evidence="2">3.4.19.12</ecNumber>
    </recommendedName>
</protein>
<dbReference type="InterPro" id="IPR025305">
    <property type="entry name" value="UCH_repeat_domain"/>
</dbReference>
<evidence type="ECO:0000256" key="5">
    <source>
        <dbReference type="ARBA" id="ARBA00022801"/>
    </source>
</evidence>
<dbReference type="InterPro" id="IPR044635">
    <property type="entry name" value="UBP14-like"/>
</dbReference>
<evidence type="ECO:0000256" key="3">
    <source>
        <dbReference type="ARBA" id="ARBA00022670"/>
    </source>
</evidence>
<gene>
    <name evidence="9" type="primary">UBP2</name>
    <name evidence="9" type="ORF">MJAP1_001873</name>
</gene>
<dbReference type="PANTHER" id="PTHR43982">
    <property type="entry name" value="UBIQUITIN CARBOXYL-TERMINAL HYDROLASE"/>
    <property type="match status" value="1"/>
</dbReference>
<keyword evidence="5 9" id="KW-0378">Hydrolase</keyword>
<keyword evidence="10" id="KW-1185">Reference proteome</keyword>
<dbReference type="PROSITE" id="PS50235">
    <property type="entry name" value="USP_3"/>
    <property type="match status" value="1"/>
</dbReference>
<evidence type="ECO:0000256" key="7">
    <source>
        <dbReference type="SAM" id="MobiDB-lite"/>
    </source>
</evidence>
<dbReference type="InterPro" id="IPR038765">
    <property type="entry name" value="Papain-like_cys_pep_sf"/>
</dbReference>
<proteinExistence type="predicted"/>
<dbReference type="GO" id="GO:0043161">
    <property type="term" value="P:proteasome-mediated ubiquitin-dependent protein catabolic process"/>
    <property type="evidence" value="ECO:0007669"/>
    <property type="project" value="InterPro"/>
</dbReference>
<keyword evidence="6" id="KW-0788">Thiol protease</keyword>
<dbReference type="PROSITE" id="PS00972">
    <property type="entry name" value="USP_1"/>
    <property type="match status" value="1"/>
</dbReference>
<evidence type="ECO:0000256" key="4">
    <source>
        <dbReference type="ARBA" id="ARBA00022786"/>
    </source>
</evidence>
<dbReference type="InterPro" id="IPR018200">
    <property type="entry name" value="USP_CS"/>
</dbReference>
<organism evidence="9 10">
    <name type="scientific">Malassezia japonica</name>
    <dbReference type="NCBI Taxonomy" id="223818"/>
    <lineage>
        <taxon>Eukaryota</taxon>
        <taxon>Fungi</taxon>
        <taxon>Dikarya</taxon>
        <taxon>Basidiomycota</taxon>
        <taxon>Ustilaginomycotina</taxon>
        <taxon>Malasseziomycetes</taxon>
        <taxon>Malasseziales</taxon>
        <taxon>Malasseziaceae</taxon>
        <taxon>Malassezia</taxon>
    </lineage>
</organism>
<evidence type="ECO:0000256" key="2">
    <source>
        <dbReference type="ARBA" id="ARBA00012759"/>
    </source>
</evidence>
<evidence type="ECO:0000259" key="8">
    <source>
        <dbReference type="PROSITE" id="PS50235"/>
    </source>
</evidence>
<dbReference type="InterPro" id="IPR001394">
    <property type="entry name" value="Peptidase_C19_UCH"/>
</dbReference>
<dbReference type="RefSeq" id="XP_060121804.1">
    <property type="nucleotide sequence ID" value="XM_060265821.1"/>
</dbReference>
<dbReference type="Pfam" id="PF13446">
    <property type="entry name" value="RPT"/>
    <property type="match status" value="1"/>
</dbReference>
<reference evidence="9" key="1">
    <citation type="submission" date="2023-03" db="EMBL/GenBank/DDBJ databases">
        <title>Mating type loci evolution in Malassezia.</title>
        <authorList>
            <person name="Coelho M.A."/>
        </authorList>
    </citation>
    <scope>NUCLEOTIDE SEQUENCE</scope>
    <source>
        <strain evidence="9">CBS 9431</strain>
    </source>
</reference>
<dbReference type="EMBL" id="CP119960">
    <property type="protein sequence ID" value="WFD38907.1"/>
    <property type="molecule type" value="Genomic_DNA"/>
</dbReference>
<dbReference type="PANTHER" id="PTHR43982:SF6">
    <property type="entry name" value="UBIQUITIN CARBOXYL-TERMINAL HYDROLASE 2-RELATED"/>
    <property type="match status" value="1"/>
</dbReference>
<dbReference type="AlphaFoldDB" id="A0AAF0J9M2"/>
<dbReference type="GO" id="GO:0061136">
    <property type="term" value="P:regulation of proteasomal protein catabolic process"/>
    <property type="evidence" value="ECO:0007669"/>
    <property type="project" value="TreeGrafter"/>
</dbReference>
<keyword evidence="3" id="KW-0645">Protease</keyword>